<feature type="transmembrane region" description="Helical" evidence="13">
    <location>
        <begin position="12"/>
        <end position="31"/>
    </location>
</feature>
<evidence type="ECO:0000256" key="1">
    <source>
        <dbReference type="ARBA" id="ARBA00000085"/>
    </source>
</evidence>
<dbReference type="PRINTS" id="PR00344">
    <property type="entry name" value="BCTRLSENSOR"/>
</dbReference>
<organism evidence="17 18">
    <name type="scientific">Pseudoalteromonas piratica</name>
    <dbReference type="NCBI Taxonomy" id="1348114"/>
    <lineage>
        <taxon>Bacteria</taxon>
        <taxon>Pseudomonadati</taxon>
        <taxon>Pseudomonadota</taxon>
        <taxon>Gammaproteobacteria</taxon>
        <taxon>Alteromonadales</taxon>
        <taxon>Pseudoalteromonadaceae</taxon>
        <taxon>Pseudoalteromonas</taxon>
    </lineage>
</organism>
<dbReference type="SMART" id="SM00448">
    <property type="entry name" value="REC"/>
    <property type="match status" value="1"/>
</dbReference>
<accession>A0A0A7EH72</accession>
<keyword evidence="3 12" id="KW-0597">Phosphoprotein</keyword>
<dbReference type="PANTHER" id="PTHR45339:SF5">
    <property type="entry name" value="HISTIDINE KINASE"/>
    <property type="match status" value="1"/>
</dbReference>
<dbReference type="InterPro" id="IPR003594">
    <property type="entry name" value="HATPase_dom"/>
</dbReference>
<dbReference type="EMBL" id="CP009888">
    <property type="protein sequence ID" value="AIY65969.1"/>
    <property type="molecule type" value="Genomic_DNA"/>
</dbReference>
<evidence type="ECO:0000256" key="10">
    <source>
        <dbReference type="ARBA" id="ARBA00068150"/>
    </source>
</evidence>
<feature type="domain" description="Histidine kinase" evidence="14">
    <location>
        <begin position="287"/>
        <end position="513"/>
    </location>
</feature>
<dbReference type="InterPro" id="IPR036890">
    <property type="entry name" value="HATPase_C_sf"/>
</dbReference>
<feature type="domain" description="Response regulatory" evidence="15">
    <location>
        <begin position="668"/>
        <end position="789"/>
    </location>
</feature>
<dbReference type="EC" id="2.7.13.3" evidence="2"/>
<protein>
    <recommendedName>
        <fullName evidence="10">Sensory/regulatory protein RpfC</fullName>
        <ecNumber evidence="2">2.7.13.3</ecNumber>
    </recommendedName>
</protein>
<keyword evidence="7" id="KW-0067">ATP-binding</keyword>
<dbReference type="CDD" id="cd00082">
    <property type="entry name" value="HisKA"/>
    <property type="match status" value="1"/>
</dbReference>
<dbReference type="Pfam" id="PF00072">
    <property type="entry name" value="Response_reg"/>
    <property type="match status" value="1"/>
</dbReference>
<evidence type="ECO:0000259" key="16">
    <source>
        <dbReference type="PROSITE" id="PS50894"/>
    </source>
</evidence>
<gene>
    <name evidence="17" type="ORF">OM33_13205</name>
</gene>
<keyword evidence="4" id="KW-0808">Transferase</keyword>
<proteinExistence type="predicted"/>
<dbReference type="Gene3D" id="1.20.120.160">
    <property type="entry name" value="HPT domain"/>
    <property type="match status" value="1"/>
</dbReference>
<feature type="domain" description="HPt" evidence="16">
    <location>
        <begin position="813"/>
        <end position="913"/>
    </location>
</feature>
<evidence type="ECO:0000256" key="4">
    <source>
        <dbReference type="ARBA" id="ARBA00022679"/>
    </source>
</evidence>
<evidence type="ECO:0000313" key="17">
    <source>
        <dbReference type="EMBL" id="AIY65969.1"/>
    </source>
</evidence>
<dbReference type="AlphaFoldDB" id="A0A0A7EH72"/>
<dbReference type="eggNOG" id="COG2205">
    <property type="taxonomic scope" value="Bacteria"/>
</dbReference>
<dbReference type="Pfam" id="PF02518">
    <property type="entry name" value="HATPase_c"/>
    <property type="match status" value="1"/>
</dbReference>
<comment type="subunit">
    <text evidence="9">At low DSF concentrations, interacts with RpfF.</text>
</comment>
<dbReference type="InterPro" id="IPR036641">
    <property type="entry name" value="HPT_dom_sf"/>
</dbReference>
<dbReference type="InterPro" id="IPR036097">
    <property type="entry name" value="HisK_dim/P_sf"/>
</dbReference>
<dbReference type="Pfam" id="PF01627">
    <property type="entry name" value="Hpt"/>
    <property type="match status" value="1"/>
</dbReference>
<dbReference type="Gene3D" id="1.10.287.130">
    <property type="match status" value="1"/>
</dbReference>
<dbReference type="SUPFAM" id="SSF47384">
    <property type="entry name" value="Homodimeric domain of signal transducing histidine kinase"/>
    <property type="match status" value="1"/>
</dbReference>
<dbReference type="STRING" id="1348114.OM33_13205"/>
<evidence type="ECO:0000256" key="11">
    <source>
        <dbReference type="PROSITE-ProRule" id="PRU00110"/>
    </source>
</evidence>
<dbReference type="Proteomes" id="UP000030341">
    <property type="component" value="Chromosome 1"/>
</dbReference>
<comment type="catalytic activity">
    <reaction evidence="1">
        <text>ATP + protein L-histidine = ADP + protein N-phospho-L-histidine.</text>
        <dbReference type="EC" id="2.7.13.3"/>
    </reaction>
</comment>
<evidence type="ECO:0000259" key="15">
    <source>
        <dbReference type="PROSITE" id="PS50110"/>
    </source>
</evidence>
<dbReference type="PROSITE" id="PS50894">
    <property type="entry name" value="HPT"/>
    <property type="match status" value="1"/>
</dbReference>
<dbReference type="Gene3D" id="3.30.565.10">
    <property type="entry name" value="Histidine kinase-like ATPase, C-terminal domain"/>
    <property type="match status" value="1"/>
</dbReference>
<dbReference type="PROSITE" id="PS50109">
    <property type="entry name" value="HIS_KIN"/>
    <property type="match status" value="1"/>
</dbReference>
<dbReference type="KEGG" id="pseo:OM33_13205"/>
<dbReference type="InterPro" id="IPR011006">
    <property type="entry name" value="CheY-like_superfamily"/>
</dbReference>
<dbReference type="GO" id="GO:0005886">
    <property type="term" value="C:plasma membrane"/>
    <property type="evidence" value="ECO:0007669"/>
    <property type="project" value="UniProtKB-SubCell"/>
</dbReference>
<keyword evidence="13" id="KW-0472">Membrane</keyword>
<evidence type="ECO:0000256" key="13">
    <source>
        <dbReference type="SAM" id="Phobius"/>
    </source>
</evidence>
<dbReference type="SMART" id="SM00387">
    <property type="entry name" value="HATPase_c"/>
    <property type="match status" value="1"/>
</dbReference>
<reference evidence="17 18" key="1">
    <citation type="submission" date="2014-11" db="EMBL/GenBank/DDBJ databases">
        <title>Complete Genome Sequence of Pseudoalteromonas sp. Strain OCN003 Isolated from Kaneohe Bay, Oahu, Hawaii.</title>
        <authorList>
            <person name="Beurmann S."/>
            <person name="Videau P."/>
            <person name="Ushijima B."/>
            <person name="Smith A.M."/>
            <person name="Aeby G.S."/>
            <person name="Callahan S.M."/>
            <person name="Belcaid M."/>
        </authorList>
    </citation>
    <scope>NUCLEOTIDE SEQUENCE [LARGE SCALE GENOMIC DNA]</scope>
    <source>
        <strain evidence="17 18">OCN003</strain>
    </source>
</reference>
<dbReference type="SUPFAM" id="SSF55874">
    <property type="entry name" value="ATPase domain of HSP90 chaperone/DNA topoisomerase II/histidine kinase"/>
    <property type="match status" value="1"/>
</dbReference>
<evidence type="ECO:0000256" key="9">
    <source>
        <dbReference type="ARBA" id="ARBA00064003"/>
    </source>
</evidence>
<dbReference type="FunFam" id="3.30.565.10:FF:000010">
    <property type="entry name" value="Sensor histidine kinase RcsC"/>
    <property type="match status" value="1"/>
</dbReference>
<dbReference type="PROSITE" id="PS50110">
    <property type="entry name" value="RESPONSE_REGULATORY"/>
    <property type="match status" value="1"/>
</dbReference>
<keyword evidence="6 17" id="KW-0418">Kinase</keyword>
<dbReference type="InterPro" id="IPR004358">
    <property type="entry name" value="Sig_transdc_His_kin-like_C"/>
</dbReference>
<dbReference type="SUPFAM" id="SSF47226">
    <property type="entry name" value="Histidine-containing phosphotransfer domain, HPT domain"/>
    <property type="match status" value="1"/>
</dbReference>
<dbReference type="PANTHER" id="PTHR45339">
    <property type="entry name" value="HYBRID SIGNAL TRANSDUCTION HISTIDINE KINASE J"/>
    <property type="match status" value="1"/>
</dbReference>
<keyword evidence="5" id="KW-0547">Nucleotide-binding</keyword>
<evidence type="ECO:0000256" key="2">
    <source>
        <dbReference type="ARBA" id="ARBA00012438"/>
    </source>
</evidence>
<evidence type="ECO:0000256" key="3">
    <source>
        <dbReference type="ARBA" id="ARBA00022553"/>
    </source>
</evidence>
<dbReference type="CDD" id="cd16922">
    <property type="entry name" value="HATPase_EvgS-ArcB-TorS-like"/>
    <property type="match status" value="1"/>
</dbReference>
<evidence type="ECO:0000256" key="7">
    <source>
        <dbReference type="ARBA" id="ARBA00022840"/>
    </source>
</evidence>
<dbReference type="Gene3D" id="3.40.50.2300">
    <property type="match status" value="1"/>
</dbReference>
<dbReference type="OrthoDB" id="9810730at2"/>
<evidence type="ECO:0000256" key="6">
    <source>
        <dbReference type="ARBA" id="ARBA00022777"/>
    </source>
</evidence>
<keyword evidence="13" id="KW-0812">Transmembrane</keyword>
<dbReference type="HOGENOM" id="CLU_000445_104_15_6"/>
<dbReference type="RefSeq" id="WP_038642364.1">
    <property type="nucleotide sequence ID" value="NZ_CP009888.1"/>
</dbReference>
<dbReference type="GO" id="GO:0005524">
    <property type="term" value="F:ATP binding"/>
    <property type="evidence" value="ECO:0007669"/>
    <property type="project" value="UniProtKB-KW"/>
</dbReference>
<evidence type="ECO:0000256" key="8">
    <source>
        <dbReference type="ARBA" id="ARBA00023012"/>
    </source>
</evidence>
<name>A0A0A7EH72_9GAMM</name>
<dbReference type="SUPFAM" id="SSF52172">
    <property type="entry name" value="CheY-like"/>
    <property type="match status" value="1"/>
</dbReference>
<dbReference type="GO" id="GO:0000155">
    <property type="term" value="F:phosphorelay sensor kinase activity"/>
    <property type="evidence" value="ECO:0007669"/>
    <property type="project" value="InterPro"/>
</dbReference>
<dbReference type="InterPro" id="IPR001789">
    <property type="entry name" value="Sig_transdc_resp-reg_receiver"/>
</dbReference>
<dbReference type="InterPro" id="IPR003661">
    <property type="entry name" value="HisK_dim/P_dom"/>
</dbReference>
<keyword evidence="13" id="KW-1133">Transmembrane helix</keyword>
<dbReference type="InterPro" id="IPR005467">
    <property type="entry name" value="His_kinase_dom"/>
</dbReference>
<dbReference type="InterPro" id="IPR008207">
    <property type="entry name" value="Sig_transdc_His_kin_Hpt_dom"/>
</dbReference>
<evidence type="ECO:0000259" key="14">
    <source>
        <dbReference type="PROSITE" id="PS50109"/>
    </source>
</evidence>
<dbReference type="SMART" id="SM00388">
    <property type="entry name" value="HisKA"/>
    <property type="match status" value="1"/>
</dbReference>
<keyword evidence="18" id="KW-1185">Reference proteome</keyword>
<evidence type="ECO:0000256" key="5">
    <source>
        <dbReference type="ARBA" id="ARBA00022741"/>
    </source>
</evidence>
<dbReference type="CDD" id="cd17546">
    <property type="entry name" value="REC_hyHK_CKI1_RcsC-like"/>
    <property type="match status" value="1"/>
</dbReference>
<feature type="modified residue" description="4-aspartylphosphate" evidence="12">
    <location>
        <position position="717"/>
    </location>
</feature>
<dbReference type="FunFam" id="1.10.287.130:FF:000002">
    <property type="entry name" value="Two-component osmosensing histidine kinase"/>
    <property type="match status" value="1"/>
</dbReference>
<feature type="modified residue" description="Phosphohistidine" evidence="11">
    <location>
        <position position="852"/>
    </location>
</feature>
<feature type="transmembrane region" description="Helical" evidence="13">
    <location>
        <begin position="163"/>
        <end position="185"/>
    </location>
</feature>
<evidence type="ECO:0000313" key="18">
    <source>
        <dbReference type="Proteomes" id="UP000030341"/>
    </source>
</evidence>
<evidence type="ECO:0000256" key="12">
    <source>
        <dbReference type="PROSITE-ProRule" id="PRU00169"/>
    </source>
</evidence>
<keyword evidence="8" id="KW-0902">Two-component regulatory system</keyword>
<dbReference type="Pfam" id="PF00512">
    <property type="entry name" value="HisKA"/>
    <property type="match status" value="1"/>
</dbReference>
<sequence>MLTNKVLSLKAIHTINVTAFMVFVFSLYMSLNSFINLNANEPKPPTYSKADLEAIADKVDRPLVDAITRFGFNNAIQIIHSLKAVDKELDYYLFNLKRDKLQLISKTGGDITDPENKNSAVENDSTIIINQQLILDNKVHGLLVIEFQKPSQIITVATSSSAAYVWAVIALISGAFCLTFLPTALTRKIVAHTNKLDNEIAMITEKGDYQLRVDTDIGLGLAPTAERVNLLLDAVNKSEQLHIKAENELQALQSSLEHQVVSRTHELEKAIKVAERANDAKTTFLATMSHEIRTPMNGVIGTIDLLRNTSLSGSQHRLSSIIRESAFSLLGILDDILDFSKIEAGKLTVENKPFSVVSVVEEVAKVMSSIAHKSNLELSLYIDPEIPESVLGDAVRVRQVIYNLCSNAIKFTQTSDDTQGQVSIEAKLTSNSHDFDTIDFIISDNGKGMDKAQLARIFQPFSQAEESITREYGGTGLGLSICKSLTELMYGNIRVSSELGLGSEFIVRIPFTKDEEAAKGHRGRLQKRRVALFSPVEKNKERLRAYLSYLGAEVTPFNQISDELSEWQLKQGMIWVIDGTFNMEEANTILRKIAYNLETHNQQAIVLGRLTEAKLNLKNLFYLSAMPLCKSAFFNSLLIAAGLQSPKVINTKRKISPLTNEQFKGQCQVLLVEDNLMNQQVICDQLNLLGYSVDIASNGEEGFEMWKNGCYEFVLTDLHMPKMSGYDLARQIRQESPYRKDLKNNTTIVAITANALKGEREKCIEGGMNDYITKPVELNVLEELMEKWLPRTQLQTSSTPILIEKLVGYVGEDIAQHKHYLEMFAKHGQDLAFDISRALKQEDTEQAGKLAHQLKSTANTIGAINVAEAANAIETLVNQEREISSITLTHYADELERSFFEANEFIHDYLNNNLKS</sequence>